<evidence type="ECO:0000256" key="1">
    <source>
        <dbReference type="ARBA" id="ARBA00004141"/>
    </source>
</evidence>
<evidence type="ECO:0000256" key="2">
    <source>
        <dbReference type="ARBA" id="ARBA00009399"/>
    </source>
</evidence>
<evidence type="ECO:0000259" key="7">
    <source>
        <dbReference type="Pfam" id="PF04138"/>
    </source>
</evidence>
<comment type="similarity">
    <text evidence="2">Belongs to the GtrA family.</text>
</comment>
<dbReference type="Proteomes" id="UP000811255">
    <property type="component" value="Unassembled WGS sequence"/>
</dbReference>
<keyword evidence="5 6" id="KW-0472">Membrane</keyword>
<accession>A0ABS5W2Q0</accession>
<feature type="transmembrane region" description="Helical" evidence="6">
    <location>
        <begin position="21"/>
        <end position="41"/>
    </location>
</feature>
<feature type="domain" description="GtrA/DPMS transmembrane" evidence="7">
    <location>
        <begin position="20"/>
        <end position="134"/>
    </location>
</feature>
<evidence type="ECO:0000256" key="6">
    <source>
        <dbReference type="SAM" id="Phobius"/>
    </source>
</evidence>
<feature type="transmembrane region" description="Helical" evidence="6">
    <location>
        <begin position="111"/>
        <end position="134"/>
    </location>
</feature>
<dbReference type="InterPro" id="IPR051401">
    <property type="entry name" value="GtrA_CellWall_Glycosyl"/>
</dbReference>
<dbReference type="PANTHER" id="PTHR38459">
    <property type="entry name" value="PROPHAGE BACTOPRENOL-LINKED GLUCOSE TRANSLOCASE HOMOLOG"/>
    <property type="match status" value="1"/>
</dbReference>
<comment type="caution">
    <text evidence="8">The sequence shown here is derived from an EMBL/GenBank/DDBJ whole genome shotgun (WGS) entry which is preliminary data.</text>
</comment>
<gene>
    <name evidence="8" type="ORF">KK137_06770</name>
</gene>
<protein>
    <submittedName>
        <fullName evidence="8">GtrA family protein</fullName>
    </submittedName>
</protein>
<evidence type="ECO:0000256" key="5">
    <source>
        <dbReference type="ARBA" id="ARBA00023136"/>
    </source>
</evidence>
<evidence type="ECO:0000256" key="3">
    <source>
        <dbReference type="ARBA" id="ARBA00022692"/>
    </source>
</evidence>
<dbReference type="InterPro" id="IPR007267">
    <property type="entry name" value="GtrA_DPMS_TM"/>
</dbReference>
<evidence type="ECO:0000313" key="9">
    <source>
        <dbReference type="Proteomes" id="UP000811255"/>
    </source>
</evidence>
<dbReference type="RefSeq" id="WP_214535394.1">
    <property type="nucleotide sequence ID" value="NZ_JAHFVK010000001.1"/>
</dbReference>
<dbReference type="Pfam" id="PF04138">
    <property type="entry name" value="GtrA_DPMS_TM"/>
    <property type="match status" value="1"/>
</dbReference>
<feature type="transmembrane region" description="Helical" evidence="6">
    <location>
        <begin position="76"/>
        <end position="99"/>
    </location>
</feature>
<evidence type="ECO:0000256" key="4">
    <source>
        <dbReference type="ARBA" id="ARBA00022989"/>
    </source>
</evidence>
<dbReference type="PANTHER" id="PTHR38459:SF1">
    <property type="entry name" value="PROPHAGE BACTOPRENOL-LINKED GLUCOSE TRANSLOCASE HOMOLOG"/>
    <property type="match status" value="1"/>
</dbReference>
<comment type="subcellular location">
    <subcellularLocation>
        <location evidence="1">Membrane</location>
        <topology evidence="1">Multi-pass membrane protein</topology>
    </subcellularLocation>
</comment>
<sequence length="146" mass="15931">MSLLQIDGDELRNELAAIGRFILVGLLNTAIGYAIILTALVAGLGDYTANLVGFILGFPIAYTLQRRWTFRTNSRATFLEAGLYALCFLMAYGANLAVITAGRQLGYEENALVQLAAICIYSGVFYVLTRLIVFRGKAPASLSRRN</sequence>
<keyword evidence="4 6" id="KW-1133">Transmembrane helix</keyword>
<feature type="transmembrane region" description="Helical" evidence="6">
    <location>
        <begin position="47"/>
        <end position="64"/>
    </location>
</feature>
<organism evidence="8 9">
    <name type="scientific">Croceibacterium selenioxidans</name>
    <dbReference type="NCBI Taxonomy" id="2838833"/>
    <lineage>
        <taxon>Bacteria</taxon>
        <taxon>Pseudomonadati</taxon>
        <taxon>Pseudomonadota</taxon>
        <taxon>Alphaproteobacteria</taxon>
        <taxon>Sphingomonadales</taxon>
        <taxon>Erythrobacteraceae</taxon>
        <taxon>Croceibacterium</taxon>
    </lineage>
</organism>
<evidence type="ECO:0000313" key="8">
    <source>
        <dbReference type="EMBL" id="MBT2134033.1"/>
    </source>
</evidence>
<reference evidence="8 9" key="1">
    <citation type="submission" date="2021-05" db="EMBL/GenBank/DDBJ databases">
        <title>Croceibacterium sp. LX-88 genome sequence.</title>
        <authorList>
            <person name="Luo X."/>
        </authorList>
    </citation>
    <scope>NUCLEOTIDE SEQUENCE [LARGE SCALE GENOMIC DNA]</scope>
    <source>
        <strain evidence="8 9">LX-88</strain>
    </source>
</reference>
<dbReference type="EMBL" id="JAHFVK010000001">
    <property type="protein sequence ID" value="MBT2134033.1"/>
    <property type="molecule type" value="Genomic_DNA"/>
</dbReference>
<keyword evidence="3 6" id="KW-0812">Transmembrane</keyword>
<proteinExistence type="inferred from homology"/>
<keyword evidence="9" id="KW-1185">Reference proteome</keyword>
<name>A0ABS5W2Q0_9SPHN</name>